<feature type="compositionally biased region" description="Basic and acidic residues" evidence="2">
    <location>
        <begin position="166"/>
        <end position="177"/>
    </location>
</feature>
<dbReference type="Gene3D" id="3.90.470.20">
    <property type="entry name" value="4'-phosphopantetheinyl transferase domain"/>
    <property type="match status" value="1"/>
</dbReference>
<name>F2RDR7_STRVP</name>
<organism evidence="4 5">
    <name type="scientific">Streptomyces venezuelae (strain ATCC 10712 / CBS 650.69 / DSM 40230 / JCM 4526 / NBRC 13096 / PD 04745)</name>
    <dbReference type="NCBI Taxonomy" id="953739"/>
    <lineage>
        <taxon>Bacteria</taxon>
        <taxon>Bacillati</taxon>
        <taxon>Actinomycetota</taxon>
        <taxon>Actinomycetes</taxon>
        <taxon>Kitasatosporales</taxon>
        <taxon>Streptomycetaceae</taxon>
        <taxon>Streptomyces</taxon>
    </lineage>
</organism>
<protein>
    <submittedName>
        <fullName evidence="4">Phosphopantetheinyl transferase</fullName>
    </submittedName>
</protein>
<accession>F2RDR7</accession>
<dbReference type="AlphaFoldDB" id="F2RDR7"/>
<feature type="domain" description="4'-phosphopantetheinyl transferase" evidence="3">
    <location>
        <begin position="151"/>
        <end position="229"/>
    </location>
</feature>
<dbReference type="RefSeq" id="WP_015037454.1">
    <property type="nucleotide sequence ID" value="NC_018750.1"/>
</dbReference>
<dbReference type="EMBL" id="FR845719">
    <property type="protein sequence ID" value="CCA59559.1"/>
    <property type="molecule type" value="Genomic_DNA"/>
</dbReference>
<dbReference type="Pfam" id="PF01648">
    <property type="entry name" value="ACPS"/>
    <property type="match status" value="1"/>
</dbReference>
<reference evidence="4 5" key="1">
    <citation type="journal article" date="2011" name="BMC Genomics">
        <title>Genome-wide analysis of the role of GlnR in Streptomyces venezuelae provides new insights into global nitrogen regulation in actinomycetes.</title>
        <authorList>
            <person name="Pullan S.T."/>
            <person name="Bibb M.J."/>
            <person name="Merrick M."/>
        </authorList>
    </citation>
    <scope>NUCLEOTIDE SEQUENCE [LARGE SCALE GENOMIC DNA]</scope>
    <source>
        <strain evidence="4">ATCC 10712</strain>
    </source>
</reference>
<gene>
    <name evidence="4" type="ordered locus">SVEN_6273</name>
</gene>
<dbReference type="InterPro" id="IPR037143">
    <property type="entry name" value="4-PPantetheinyl_Trfase_dom_sf"/>
</dbReference>
<evidence type="ECO:0000313" key="5">
    <source>
        <dbReference type="Proteomes" id="UP000006854"/>
    </source>
</evidence>
<dbReference type="OrthoDB" id="190168at2"/>
<dbReference type="GO" id="GO:0000287">
    <property type="term" value="F:magnesium ion binding"/>
    <property type="evidence" value="ECO:0007669"/>
    <property type="project" value="InterPro"/>
</dbReference>
<evidence type="ECO:0000259" key="3">
    <source>
        <dbReference type="Pfam" id="PF01648"/>
    </source>
</evidence>
<evidence type="ECO:0000256" key="1">
    <source>
        <dbReference type="ARBA" id="ARBA00022679"/>
    </source>
</evidence>
<feature type="region of interest" description="Disordered" evidence="2">
    <location>
        <begin position="1"/>
        <end position="29"/>
    </location>
</feature>
<feature type="region of interest" description="Disordered" evidence="2">
    <location>
        <begin position="252"/>
        <end position="271"/>
    </location>
</feature>
<proteinExistence type="predicted"/>
<sequence length="271" mass="29247">MASDEESARGRRHGPDREPEHPADREPDRAADVVRVLGERGEAHVWWWTAPECTDPEDLPLLDTEEFRRALAIPAERDAAAFVRSRAIVRRALGELFGLDPRDLALGRRACPGCADTGHGPPRLVVPGVPLVLSVSRTAGHGLLALGAGASIGVDAEALRPVTDRRFADPDLTPGERRHLRGLPPGPDRDRAYLRIWTRKEAVAKATGLGLSGTALGRLDTRPADRGPVRIATWTVEDLHLVEGVVAALARPEGPAGHGPVHHHAYGDDRT</sequence>
<dbReference type="SUPFAM" id="SSF56214">
    <property type="entry name" value="4'-phosphopantetheinyl transferase"/>
    <property type="match status" value="2"/>
</dbReference>
<dbReference type="KEGG" id="sve:SVEN_6273"/>
<evidence type="ECO:0000313" key="4">
    <source>
        <dbReference type="EMBL" id="CCA59559.1"/>
    </source>
</evidence>
<dbReference type="InterPro" id="IPR008278">
    <property type="entry name" value="4-PPantetheinyl_Trfase_dom"/>
</dbReference>
<dbReference type="GO" id="GO:0008897">
    <property type="term" value="F:holo-[acyl-carrier-protein] synthase activity"/>
    <property type="evidence" value="ECO:0007669"/>
    <property type="project" value="InterPro"/>
</dbReference>
<dbReference type="PATRIC" id="fig|953739.5.peg.1480"/>
<keyword evidence="5" id="KW-1185">Reference proteome</keyword>
<dbReference type="Proteomes" id="UP000006854">
    <property type="component" value="Chromosome"/>
</dbReference>
<keyword evidence="1 4" id="KW-0808">Transferase</keyword>
<feature type="region of interest" description="Disordered" evidence="2">
    <location>
        <begin position="166"/>
        <end position="185"/>
    </location>
</feature>
<dbReference type="STRING" id="953739.SVEN_6273"/>
<dbReference type="GeneID" id="51866803"/>
<dbReference type="HOGENOM" id="CLU_057011_2_1_11"/>
<evidence type="ECO:0000256" key="2">
    <source>
        <dbReference type="SAM" id="MobiDB-lite"/>
    </source>
</evidence>
<dbReference type="eggNOG" id="COG2091">
    <property type="taxonomic scope" value="Bacteria"/>
</dbReference>